<evidence type="ECO:0000313" key="2">
    <source>
        <dbReference type="EMBL" id="TQR28958.1"/>
    </source>
</evidence>
<accession>A0A544U9Y7</accession>
<comment type="caution">
    <text evidence="2">The sequence shown here is derived from an EMBL/GenBank/DDBJ whole genome shotgun (WGS) entry which is preliminary data.</text>
</comment>
<reference evidence="2 3" key="1">
    <citation type="submission" date="2018-03" db="EMBL/GenBank/DDBJ databases">
        <title>Aerobic endospore-forming bacteria genome sequencing and assembly.</title>
        <authorList>
            <person name="Cavalcante D.A."/>
            <person name="Driks A."/>
            <person name="Putonti C."/>
            <person name="De-Souza M.T."/>
        </authorList>
    </citation>
    <scope>NUCLEOTIDE SEQUENCE [LARGE SCALE GENOMIC DNA]</scope>
    <source>
        <strain evidence="2 3">SDF0037</strain>
    </source>
</reference>
<dbReference type="EMBL" id="SADV01000021">
    <property type="protein sequence ID" value="TQR28958.1"/>
    <property type="molecule type" value="Genomic_DNA"/>
</dbReference>
<organism evidence="2 3">
    <name type="scientific">Lysinibacillus sphaericus</name>
    <name type="common">Bacillus sphaericus</name>
    <dbReference type="NCBI Taxonomy" id="1421"/>
    <lineage>
        <taxon>Bacteria</taxon>
        <taxon>Bacillati</taxon>
        <taxon>Bacillota</taxon>
        <taxon>Bacilli</taxon>
        <taxon>Bacillales</taxon>
        <taxon>Bacillaceae</taxon>
        <taxon>Lysinibacillus</taxon>
    </lineage>
</organism>
<dbReference type="Proteomes" id="UP000317944">
    <property type="component" value="Unassembled WGS sequence"/>
</dbReference>
<keyword evidence="1" id="KW-0472">Membrane</keyword>
<keyword evidence="1" id="KW-1133">Transmembrane helix</keyword>
<evidence type="ECO:0000256" key="1">
    <source>
        <dbReference type="SAM" id="Phobius"/>
    </source>
</evidence>
<dbReference type="AlphaFoldDB" id="A0A544U9Y7"/>
<feature type="transmembrane region" description="Helical" evidence="1">
    <location>
        <begin position="55"/>
        <end position="77"/>
    </location>
</feature>
<sequence length="147" mass="17176">MKWLIYLYPRSWRKRYGDELFDLLEQKDWTFFLTIDLLRGIVDAWKIEINEREVFGIRMSNVLLLVGLINILIILQYRSSQEVIFMEQIALIIAIVSFFLAVSIFIVHLFKEGLQKAFSISTKLSKMSLGFMGLYGLSIIAFLVLTN</sequence>
<proteinExistence type="predicted"/>
<protein>
    <submittedName>
        <fullName evidence="2">Uncharacterized protein</fullName>
    </submittedName>
</protein>
<gene>
    <name evidence="2" type="ORF">C7Y47_18880</name>
</gene>
<dbReference type="OrthoDB" id="5196567at2"/>
<feature type="transmembrane region" description="Helical" evidence="1">
    <location>
        <begin position="129"/>
        <end position="146"/>
    </location>
</feature>
<evidence type="ECO:0000313" key="3">
    <source>
        <dbReference type="Proteomes" id="UP000317944"/>
    </source>
</evidence>
<feature type="transmembrane region" description="Helical" evidence="1">
    <location>
        <begin position="89"/>
        <end position="109"/>
    </location>
</feature>
<name>A0A544U9Y7_LYSSH</name>
<keyword evidence="1" id="KW-0812">Transmembrane</keyword>